<evidence type="ECO:0000313" key="2">
    <source>
        <dbReference type="Proteomes" id="UP001246858"/>
    </source>
</evidence>
<name>A0ACC6L539_9SPHI</name>
<protein>
    <submittedName>
        <fullName evidence="1">Membrane protein YphA (DoxX/SURF4 family)</fullName>
    </submittedName>
</protein>
<comment type="caution">
    <text evidence="1">The sequence shown here is derived from an EMBL/GenBank/DDBJ whole genome shotgun (WGS) entry which is preliminary data.</text>
</comment>
<dbReference type="EMBL" id="JAVDTF010000007">
    <property type="protein sequence ID" value="MDR6786466.1"/>
    <property type="molecule type" value="Genomic_DNA"/>
</dbReference>
<keyword evidence="2" id="KW-1185">Reference proteome</keyword>
<evidence type="ECO:0000313" key="1">
    <source>
        <dbReference type="EMBL" id="MDR6786466.1"/>
    </source>
</evidence>
<organism evidence="1 2">
    <name type="scientific">Pedobacter africanus</name>
    <dbReference type="NCBI Taxonomy" id="151894"/>
    <lineage>
        <taxon>Bacteria</taxon>
        <taxon>Pseudomonadati</taxon>
        <taxon>Bacteroidota</taxon>
        <taxon>Sphingobacteriia</taxon>
        <taxon>Sphingobacteriales</taxon>
        <taxon>Sphingobacteriaceae</taxon>
        <taxon>Pedobacter</taxon>
    </lineage>
</organism>
<reference evidence="1" key="1">
    <citation type="submission" date="2023-07" db="EMBL/GenBank/DDBJ databases">
        <title>Sorghum-associated microbial communities from plants grown in Nebraska, USA.</title>
        <authorList>
            <person name="Schachtman D."/>
        </authorList>
    </citation>
    <scope>NUCLEOTIDE SEQUENCE</scope>
    <source>
        <strain evidence="1">2697</strain>
    </source>
</reference>
<gene>
    <name evidence="1" type="ORF">J2X78_005061</name>
</gene>
<proteinExistence type="predicted"/>
<sequence length="142" mass="15756">MKLKNILIDICTLLLVLLFTYAAASKLLDYDQSKLQMTKQLIPAGTAPVLTWLVPVAELLVVGLLLFKRTRLVGLYASAVLMAMFSVYIAVAMSGWFGRRPCSCGGILSNMGYWEHLLFNVLFVGVAVTAIVMSREVKRRDI</sequence>
<accession>A0ACC6L539</accession>
<dbReference type="Proteomes" id="UP001246858">
    <property type="component" value="Unassembled WGS sequence"/>
</dbReference>